<evidence type="ECO:0000256" key="17">
    <source>
        <dbReference type="SAM" id="Coils"/>
    </source>
</evidence>
<evidence type="ECO:0000256" key="13">
    <source>
        <dbReference type="ARBA" id="ARBA00023204"/>
    </source>
</evidence>
<feature type="region of interest" description="Disordered" evidence="18">
    <location>
        <begin position="1"/>
        <end position="340"/>
    </location>
</feature>
<comment type="catalytic activity">
    <reaction evidence="1">
        <text>S-ubiquitinyl-[E2 ubiquitin-conjugating enzyme]-L-cysteine + [acceptor protein]-L-lysine = [E2 ubiquitin-conjugating enzyme]-L-cysteine + N(6)-ubiquitinyl-[acceptor protein]-L-lysine.</text>
        <dbReference type="EC" id="2.3.2.27"/>
    </reaction>
</comment>
<dbReference type="PANTHER" id="PTHR16047:SF7">
    <property type="entry name" value="E3 UBIQUITIN-PROTEIN LIGASE RFWD3"/>
    <property type="match status" value="1"/>
</dbReference>
<evidence type="ECO:0000256" key="7">
    <source>
        <dbReference type="ARBA" id="ARBA00022679"/>
    </source>
</evidence>
<evidence type="ECO:0000256" key="11">
    <source>
        <dbReference type="ARBA" id="ARBA00022786"/>
    </source>
</evidence>
<dbReference type="Pfam" id="PF23419">
    <property type="entry name" value="WD40_RFWD3"/>
    <property type="match status" value="1"/>
</dbReference>
<dbReference type="PROSITE" id="PS50089">
    <property type="entry name" value="ZF_RING_2"/>
    <property type="match status" value="1"/>
</dbReference>
<dbReference type="InterPro" id="IPR015943">
    <property type="entry name" value="WD40/YVTN_repeat-like_dom_sf"/>
</dbReference>
<keyword evidence="8" id="KW-0677">Repeat</keyword>
<evidence type="ECO:0000259" key="19">
    <source>
        <dbReference type="PROSITE" id="PS50089"/>
    </source>
</evidence>
<evidence type="ECO:0000256" key="9">
    <source>
        <dbReference type="ARBA" id="ARBA00022763"/>
    </source>
</evidence>
<keyword evidence="20" id="KW-1185">Reference proteome</keyword>
<feature type="compositionally biased region" description="Basic and acidic residues" evidence="18">
    <location>
        <begin position="250"/>
        <end position="259"/>
    </location>
</feature>
<dbReference type="PANTHER" id="PTHR16047">
    <property type="entry name" value="RFWD3 PROTEIN"/>
    <property type="match status" value="1"/>
</dbReference>
<evidence type="ECO:0000256" key="15">
    <source>
        <dbReference type="ARBA" id="ARBA00034306"/>
    </source>
</evidence>
<evidence type="ECO:0000256" key="6">
    <source>
        <dbReference type="ARBA" id="ARBA00022574"/>
    </source>
</evidence>
<keyword evidence="14" id="KW-0539">Nucleus</keyword>
<evidence type="ECO:0000256" key="18">
    <source>
        <dbReference type="SAM" id="MobiDB-lite"/>
    </source>
</evidence>
<evidence type="ECO:0000256" key="14">
    <source>
        <dbReference type="ARBA" id="ARBA00023242"/>
    </source>
</evidence>
<gene>
    <name evidence="21" type="primary">LOC115220402</name>
</gene>
<evidence type="ECO:0000256" key="1">
    <source>
        <dbReference type="ARBA" id="ARBA00000900"/>
    </source>
</evidence>
<evidence type="ECO:0000256" key="5">
    <source>
        <dbReference type="ARBA" id="ARBA00022490"/>
    </source>
</evidence>
<evidence type="ECO:0000256" key="3">
    <source>
        <dbReference type="ARBA" id="ARBA00004906"/>
    </source>
</evidence>
<feature type="compositionally biased region" description="Low complexity" evidence="18">
    <location>
        <begin position="25"/>
        <end position="38"/>
    </location>
</feature>
<evidence type="ECO:0000256" key="2">
    <source>
        <dbReference type="ARBA" id="ARBA00004496"/>
    </source>
</evidence>
<keyword evidence="13" id="KW-0234">DNA repair</keyword>
<dbReference type="InterPro" id="IPR001841">
    <property type="entry name" value="Znf_RING"/>
</dbReference>
<dbReference type="Gene3D" id="2.130.10.10">
    <property type="entry name" value="YVTN repeat-like/Quinoprotein amine dehydrogenase"/>
    <property type="match status" value="1"/>
</dbReference>
<keyword evidence="12" id="KW-0862">Zinc</keyword>
<organism evidence="20 21">
    <name type="scientific">Octopus sinensis</name>
    <name type="common">East Asian common octopus</name>
    <dbReference type="NCBI Taxonomy" id="2607531"/>
    <lineage>
        <taxon>Eukaryota</taxon>
        <taxon>Metazoa</taxon>
        <taxon>Spiralia</taxon>
        <taxon>Lophotrochozoa</taxon>
        <taxon>Mollusca</taxon>
        <taxon>Cephalopoda</taxon>
        <taxon>Coleoidea</taxon>
        <taxon>Octopodiformes</taxon>
        <taxon>Octopoda</taxon>
        <taxon>Incirrata</taxon>
        <taxon>Octopodidae</taxon>
        <taxon>Octopus</taxon>
    </lineage>
</organism>
<name>A0A6P7T635_9MOLL</name>
<feature type="compositionally biased region" description="Polar residues" evidence="18">
    <location>
        <begin position="1"/>
        <end position="24"/>
    </location>
</feature>
<dbReference type="Proteomes" id="UP000515154">
    <property type="component" value="Linkage group LG16"/>
</dbReference>
<dbReference type="InterPro" id="IPR036322">
    <property type="entry name" value="WD40_repeat_dom_sf"/>
</dbReference>
<proteinExistence type="predicted"/>
<reference evidence="21" key="1">
    <citation type="submission" date="2025-08" db="UniProtKB">
        <authorList>
            <consortium name="RefSeq"/>
        </authorList>
    </citation>
    <scope>IDENTIFICATION</scope>
</reference>
<dbReference type="SMART" id="SM00184">
    <property type="entry name" value="RING"/>
    <property type="match status" value="1"/>
</dbReference>
<dbReference type="GO" id="GO:0061630">
    <property type="term" value="F:ubiquitin protein ligase activity"/>
    <property type="evidence" value="ECO:0007669"/>
    <property type="project" value="UniProtKB-EC"/>
</dbReference>
<keyword evidence="5" id="KW-0963">Cytoplasm</keyword>
<evidence type="ECO:0000256" key="10">
    <source>
        <dbReference type="ARBA" id="ARBA00022771"/>
    </source>
</evidence>
<keyword evidence="7" id="KW-0808">Transferase</keyword>
<dbReference type="SUPFAM" id="SSF57850">
    <property type="entry name" value="RING/U-box"/>
    <property type="match status" value="1"/>
</dbReference>
<dbReference type="InterPro" id="IPR056527">
    <property type="entry name" value="WD40_RFWD3"/>
</dbReference>
<dbReference type="Pfam" id="PF13639">
    <property type="entry name" value="zf-RING_2"/>
    <property type="match status" value="1"/>
</dbReference>
<comment type="pathway">
    <text evidence="3">Protein modification; protein ubiquitination.</text>
</comment>
<comment type="subcellular location">
    <subcellularLocation>
        <location evidence="2">Cytoplasm</location>
    </subcellularLocation>
    <subcellularLocation>
        <location evidence="15">Nucleus</location>
        <location evidence="15">Nuclear body</location>
    </subcellularLocation>
</comment>
<keyword evidence="17" id="KW-0175">Coiled coil</keyword>
<evidence type="ECO:0000313" key="20">
    <source>
        <dbReference type="Proteomes" id="UP000515154"/>
    </source>
</evidence>
<dbReference type="RefSeq" id="XP_029646383.1">
    <property type="nucleotide sequence ID" value="XM_029790523.2"/>
</dbReference>
<keyword evidence="9" id="KW-0227">DNA damage</keyword>
<feature type="compositionally biased region" description="Polar residues" evidence="18">
    <location>
        <begin position="39"/>
        <end position="187"/>
    </location>
</feature>
<dbReference type="GO" id="GO:0005737">
    <property type="term" value="C:cytoplasm"/>
    <property type="evidence" value="ECO:0007669"/>
    <property type="project" value="UniProtKB-SubCell"/>
</dbReference>
<dbReference type="EC" id="2.3.2.27" evidence="4"/>
<dbReference type="GO" id="GO:0016567">
    <property type="term" value="P:protein ubiquitination"/>
    <property type="evidence" value="ECO:0007669"/>
    <property type="project" value="InterPro"/>
</dbReference>
<evidence type="ECO:0000256" key="12">
    <source>
        <dbReference type="ARBA" id="ARBA00022833"/>
    </source>
</evidence>
<dbReference type="GO" id="GO:0016604">
    <property type="term" value="C:nuclear body"/>
    <property type="evidence" value="ECO:0007669"/>
    <property type="project" value="UniProtKB-SubCell"/>
</dbReference>
<keyword evidence="10 16" id="KW-0479">Metal-binding</keyword>
<dbReference type="CDD" id="cd16450">
    <property type="entry name" value="mRING-C3HGC3_RFWD3"/>
    <property type="match status" value="1"/>
</dbReference>
<sequence>MSENEATTLTTSDHPTSDNADSDYTASSQATSGQATSSHPASGQATSNHPASGQATSNHPASGQATLSHPASGQATLNHPASGQATSNHPASGQATSSHPALGQATLNHPASGQATSNHPASGQATSSHPASGQATSSHPASGQANSSNPTSGQATLNHPASGQVTSNHPTSGNITSNPSVLNNPASDHSDIDNYLTGDNDDDEDYVPGNENDYDDGPNTPELYVETAESSDSNAEQELPVASGTSVVHIDLDSSRDDSNQPDNEVTAGPADVIIIAEDDGNNSNNSNNHGPTAENVLPQQNSTPPPSSASDTDFRSPKRRRIESPAKPNHLKEGDSQDDETCSICFEPWTTSGNHRPASLKCGHLFGESCIDKWLRGQGDKCPHCNCKAKRSDIRVVFSRNIRAVDTIERDRALQELAQSKQRNAELKMELAELGCKYQLDCSKLLTELKEAQNEIKFLRSRLMGSSTGITTDISLSQENSVNKSQEASGNGQYRCIKTILIWEGGNCRVMAYSPFLGILVVSQPSSIPLFQGFGVRKISTVDFRTTEYIPLHSKLIRSMSFHPTYSDGLLLSCAMDKKIKLTSLISNTVVQQYEVPLPAWSCVWNTDDHNYFFAGIQNGLVLEYDVRKTDTFIQQINTEGSRSPVVSLQYIPAAPFAHFRAGGLLVGQLDRISFYERKPNNKYEVHLLPLEGNLTSLFFETHTRQLLASFRNSTKFPKVRHMVCEMTANVSDDHNICSCNVIQTFHGSSPQTLLSRTSLVKHPNDKNRLLICANEELACAVNIWDGKTFQYVQKLSCGSPVLDICSISTKDNHYLLALTEKQVKLHKWSES</sequence>
<accession>A0A6P7T635</accession>
<evidence type="ECO:0000313" key="21">
    <source>
        <dbReference type="RefSeq" id="XP_029646383.1"/>
    </source>
</evidence>
<dbReference type="GO" id="GO:0036297">
    <property type="term" value="P:interstrand cross-link repair"/>
    <property type="evidence" value="ECO:0007669"/>
    <property type="project" value="InterPro"/>
</dbReference>
<keyword evidence="6" id="KW-0853">WD repeat</keyword>
<protein>
    <recommendedName>
        <fullName evidence="4">RING-type E3 ubiquitin transferase</fullName>
        <ecNumber evidence="4">2.3.2.27</ecNumber>
    </recommendedName>
</protein>
<keyword evidence="10 16" id="KW-0863">Zinc-finger</keyword>
<dbReference type="SUPFAM" id="SSF50978">
    <property type="entry name" value="WD40 repeat-like"/>
    <property type="match status" value="1"/>
</dbReference>
<keyword evidence="11" id="KW-0833">Ubl conjugation pathway</keyword>
<dbReference type="InterPro" id="IPR037381">
    <property type="entry name" value="RFWD3"/>
</dbReference>
<dbReference type="AlphaFoldDB" id="A0A6P7T635"/>
<dbReference type="Gene3D" id="3.30.40.10">
    <property type="entry name" value="Zinc/RING finger domain, C3HC4 (zinc finger)"/>
    <property type="match status" value="1"/>
</dbReference>
<dbReference type="KEGG" id="osn:115220402"/>
<feature type="domain" description="RING-type" evidence="19">
    <location>
        <begin position="343"/>
        <end position="387"/>
    </location>
</feature>
<dbReference type="InterPro" id="IPR013083">
    <property type="entry name" value="Znf_RING/FYVE/PHD"/>
</dbReference>
<feature type="coiled-coil region" evidence="17">
    <location>
        <begin position="411"/>
        <end position="463"/>
    </location>
</feature>
<evidence type="ECO:0000256" key="4">
    <source>
        <dbReference type="ARBA" id="ARBA00012483"/>
    </source>
</evidence>
<evidence type="ECO:0000256" key="16">
    <source>
        <dbReference type="PROSITE-ProRule" id="PRU00175"/>
    </source>
</evidence>
<dbReference type="GO" id="GO:0008270">
    <property type="term" value="F:zinc ion binding"/>
    <property type="evidence" value="ECO:0007669"/>
    <property type="project" value="UniProtKB-KW"/>
</dbReference>
<feature type="compositionally biased region" description="Acidic residues" evidence="18">
    <location>
        <begin position="199"/>
        <end position="216"/>
    </location>
</feature>
<evidence type="ECO:0000256" key="8">
    <source>
        <dbReference type="ARBA" id="ARBA00022737"/>
    </source>
</evidence>